<organism evidence="4">
    <name type="scientific">Enterobius vermicularis</name>
    <name type="common">Human pinworm</name>
    <dbReference type="NCBI Taxonomy" id="51028"/>
    <lineage>
        <taxon>Eukaryota</taxon>
        <taxon>Metazoa</taxon>
        <taxon>Ecdysozoa</taxon>
        <taxon>Nematoda</taxon>
        <taxon>Chromadorea</taxon>
        <taxon>Rhabditida</taxon>
        <taxon>Spirurina</taxon>
        <taxon>Oxyuridomorpha</taxon>
        <taxon>Oxyuroidea</taxon>
        <taxon>Oxyuridae</taxon>
        <taxon>Enterobius</taxon>
    </lineage>
</organism>
<evidence type="ECO:0000256" key="1">
    <source>
        <dbReference type="SAM" id="MobiDB-lite"/>
    </source>
</evidence>
<evidence type="ECO:0000313" key="4">
    <source>
        <dbReference type="WBParaSite" id="EVEC_0000032601-mRNA-1"/>
    </source>
</evidence>
<feature type="region of interest" description="Disordered" evidence="1">
    <location>
        <begin position="43"/>
        <end position="80"/>
    </location>
</feature>
<reference evidence="2 3" key="2">
    <citation type="submission" date="2018-10" db="EMBL/GenBank/DDBJ databases">
        <authorList>
            <consortium name="Pathogen Informatics"/>
        </authorList>
    </citation>
    <scope>NUCLEOTIDE SEQUENCE [LARGE SCALE GENOMIC DNA]</scope>
</reference>
<reference evidence="4" key="1">
    <citation type="submission" date="2017-02" db="UniProtKB">
        <authorList>
            <consortium name="WormBaseParasite"/>
        </authorList>
    </citation>
    <scope>IDENTIFICATION</scope>
</reference>
<protein>
    <submittedName>
        <fullName evidence="4">DUF1758 domain-containing protein</fullName>
    </submittedName>
</protein>
<keyword evidence="3" id="KW-1185">Reference proteome</keyword>
<gene>
    <name evidence="2" type="ORF">EVEC_LOCUS232</name>
</gene>
<proteinExistence type="predicted"/>
<evidence type="ECO:0000313" key="2">
    <source>
        <dbReference type="EMBL" id="VDD85089.1"/>
    </source>
</evidence>
<dbReference type="WBParaSite" id="EVEC_0000032601-mRNA-1">
    <property type="protein sequence ID" value="EVEC_0000032601-mRNA-1"/>
    <property type="gene ID" value="EVEC_0000032601"/>
</dbReference>
<sequence length="317" mass="35618">MRESRSGLSAEITSNGRVKMESCLGYSAERNFVKRSQLKCKDVPSHHGHRKRFFPDTLSAEGSSGKFPPRAMRSAATPETFDSSNGILPTSYEILTNYRSRQDYRCAKKTLRRSAVLDCLKKTNLPDDCELVVLDVGPTGKQMIVQDFEKFREKVGSCQLFSGYESDYYKQLAVVVPKELKNKLLKLADEMTEPLLESTQRNTFEIDVPNTNYKIHFGSGFTPLEVLFPGDFCSLSIGNLPVSWESQTEFPESFDSKLVSLGATNIVRYSPTLKKLFDASGLIRFGSKEAASAALNKLKTDGSQHDFFYEVNFVKMT</sequence>
<dbReference type="EMBL" id="UXUI01000172">
    <property type="protein sequence ID" value="VDD85089.1"/>
    <property type="molecule type" value="Genomic_DNA"/>
</dbReference>
<dbReference type="Proteomes" id="UP000274131">
    <property type="component" value="Unassembled WGS sequence"/>
</dbReference>
<evidence type="ECO:0000313" key="3">
    <source>
        <dbReference type="Proteomes" id="UP000274131"/>
    </source>
</evidence>
<dbReference type="AlphaFoldDB" id="A0A0N4UT17"/>
<accession>A0A0N4UT17</accession>
<name>A0A0N4UT17_ENTVE</name>